<dbReference type="PROSITE" id="PS51257">
    <property type="entry name" value="PROKAR_LIPOPROTEIN"/>
    <property type="match status" value="1"/>
</dbReference>
<dbReference type="RefSeq" id="WP_185670832.1">
    <property type="nucleotide sequence ID" value="NZ_JACJVP010000032.1"/>
</dbReference>
<feature type="signal peptide" evidence="4">
    <location>
        <begin position="1"/>
        <end position="27"/>
    </location>
</feature>
<keyword evidence="1 3" id="KW-0378">Hydrolase</keyword>
<name>A0A7X0VHT4_9BACL</name>
<accession>A0A7X0VHT4</accession>
<feature type="chain" id="PRO_5039694054" evidence="4">
    <location>
        <begin position="28"/>
        <end position="412"/>
    </location>
</feature>
<dbReference type="Pfam" id="PF00150">
    <property type="entry name" value="Cellulase"/>
    <property type="match status" value="1"/>
</dbReference>
<evidence type="ECO:0000256" key="2">
    <source>
        <dbReference type="ARBA" id="ARBA00023295"/>
    </source>
</evidence>
<sequence>MNWGAVRSKALPVALAASILLIGGCSAAKSGDDKPRAACAGKKGLCVDEAGTLMKDGKPYRGAGVNYFNAFARTLLDPGDTTYRHGFEVLKNYHIPFARFMACGYWPSEFKLYLENKEKYFQLMDGVVKAAEDNGIGLIPSLFWYHSAVPDLVKEPRDQWGNPDSKTMVFMREYVRLFVTRYKDSPAIWGWEFGNEYNLETNLPNAADHRPLIYPNLGTATERSARDDLTTSMLQTAFAEFGKEVRKYDPDRIIITGNSMPRPTAWNQRKSLRFQQDTEGQFAEILAAENPNPANVISVHYYPGDEQRFGHVLEHKEMLSRMMDIAREVRKPLFIGEFGVSDAVEEGGLLDPELAEKKYMELAGAIGEAKVPLSALWVYDFYGQSENNVTADNGRAYQLTALAQLNDQLAKS</sequence>
<comment type="caution">
    <text evidence="6">The sequence shown here is derived from an EMBL/GenBank/DDBJ whole genome shotgun (WGS) entry which is preliminary data.</text>
</comment>
<reference evidence="6 7" key="1">
    <citation type="submission" date="2020-08" db="EMBL/GenBank/DDBJ databases">
        <title>Cohnella phylogeny.</title>
        <authorList>
            <person name="Dunlap C."/>
        </authorList>
    </citation>
    <scope>NUCLEOTIDE SEQUENCE [LARGE SCALE GENOMIC DNA]</scope>
    <source>
        <strain evidence="6 7">DSM 28246</strain>
    </source>
</reference>
<protein>
    <submittedName>
        <fullName evidence="6">Cellulase family glycosylhydrolase</fullName>
    </submittedName>
</protein>
<dbReference type="Proteomes" id="UP000547209">
    <property type="component" value="Unassembled WGS sequence"/>
</dbReference>
<dbReference type="EMBL" id="JACJVP010000032">
    <property type="protein sequence ID" value="MBB6672984.1"/>
    <property type="molecule type" value="Genomic_DNA"/>
</dbReference>
<dbReference type="Gene3D" id="3.20.20.80">
    <property type="entry name" value="Glycosidases"/>
    <property type="match status" value="1"/>
</dbReference>
<dbReference type="GO" id="GO:0000272">
    <property type="term" value="P:polysaccharide catabolic process"/>
    <property type="evidence" value="ECO:0007669"/>
    <property type="project" value="InterPro"/>
</dbReference>
<keyword evidence="2 3" id="KW-0326">Glycosidase</keyword>
<dbReference type="InterPro" id="IPR017853">
    <property type="entry name" value="GH"/>
</dbReference>
<evidence type="ECO:0000256" key="1">
    <source>
        <dbReference type="ARBA" id="ARBA00022801"/>
    </source>
</evidence>
<evidence type="ECO:0000256" key="4">
    <source>
        <dbReference type="SAM" id="SignalP"/>
    </source>
</evidence>
<dbReference type="SUPFAM" id="SSF51445">
    <property type="entry name" value="(Trans)glycosidases"/>
    <property type="match status" value="1"/>
</dbReference>
<organism evidence="6 7">
    <name type="scientific">Cohnella nanjingensis</name>
    <dbReference type="NCBI Taxonomy" id="1387779"/>
    <lineage>
        <taxon>Bacteria</taxon>
        <taxon>Bacillati</taxon>
        <taxon>Bacillota</taxon>
        <taxon>Bacilli</taxon>
        <taxon>Bacillales</taxon>
        <taxon>Paenibacillaceae</taxon>
        <taxon>Cohnella</taxon>
    </lineage>
</organism>
<evidence type="ECO:0000313" key="6">
    <source>
        <dbReference type="EMBL" id="MBB6672984.1"/>
    </source>
</evidence>
<gene>
    <name evidence="6" type="ORF">H7C19_20085</name>
</gene>
<feature type="domain" description="Glycoside hydrolase family 5" evidence="5">
    <location>
        <begin position="115"/>
        <end position="345"/>
    </location>
</feature>
<proteinExistence type="inferred from homology"/>
<keyword evidence="4" id="KW-0732">Signal</keyword>
<evidence type="ECO:0000256" key="3">
    <source>
        <dbReference type="RuleBase" id="RU361153"/>
    </source>
</evidence>
<dbReference type="AlphaFoldDB" id="A0A7X0VHT4"/>
<evidence type="ECO:0000259" key="5">
    <source>
        <dbReference type="Pfam" id="PF00150"/>
    </source>
</evidence>
<keyword evidence="7" id="KW-1185">Reference proteome</keyword>
<dbReference type="GO" id="GO:0004553">
    <property type="term" value="F:hydrolase activity, hydrolyzing O-glycosyl compounds"/>
    <property type="evidence" value="ECO:0007669"/>
    <property type="project" value="InterPro"/>
</dbReference>
<dbReference type="InterPro" id="IPR001547">
    <property type="entry name" value="Glyco_hydro_5"/>
</dbReference>
<comment type="similarity">
    <text evidence="3">Belongs to the glycosyl hydrolase 5 (cellulase A) family.</text>
</comment>
<evidence type="ECO:0000313" key="7">
    <source>
        <dbReference type="Proteomes" id="UP000547209"/>
    </source>
</evidence>